<dbReference type="CDD" id="cd01300">
    <property type="entry name" value="YtcJ_like"/>
    <property type="match status" value="1"/>
</dbReference>
<dbReference type="InterPro" id="IPR033932">
    <property type="entry name" value="YtcJ-like"/>
</dbReference>
<dbReference type="AlphaFoldDB" id="A0A136JJD2"/>
<keyword evidence="2" id="KW-0378">Hydrolase</keyword>
<protein>
    <submittedName>
        <fullName evidence="2">Amidohydrolase 3</fullName>
    </submittedName>
</protein>
<dbReference type="SUPFAM" id="SSF51556">
    <property type="entry name" value="Metallo-dependent hydrolases"/>
    <property type="match status" value="1"/>
</dbReference>
<dbReference type="OrthoDB" id="3501663at2759"/>
<dbReference type="Gene3D" id="3.20.20.140">
    <property type="entry name" value="Metal-dependent hydrolases"/>
    <property type="match status" value="1"/>
</dbReference>
<gene>
    <name evidence="2" type="ORF">Micbo1qcDRAFT_170965</name>
</gene>
<dbReference type="EMBL" id="KQ964245">
    <property type="protein sequence ID" value="KXJ97255.1"/>
    <property type="molecule type" value="Genomic_DNA"/>
</dbReference>
<dbReference type="PANTHER" id="PTHR22642:SF20">
    <property type="entry name" value="AMIDOHYDROLASE 3 DOMAIN-CONTAINING PROTEIN"/>
    <property type="match status" value="1"/>
</dbReference>
<accession>A0A136JJD2</accession>
<dbReference type="Proteomes" id="UP000070501">
    <property type="component" value="Unassembled WGS sequence"/>
</dbReference>
<dbReference type="InterPro" id="IPR011059">
    <property type="entry name" value="Metal-dep_hydrolase_composite"/>
</dbReference>
<dbReference type="Gene3D" id="2.30.40.10">
    <property type="entry name" value="Urease, subunit C, domain 1"/>
    <property type="match status" value="1"/>
</dbReference>
<dbReference type="InterPro" id="IPR032466">
    <property type="entry name" value="Metal_Hydrolase"/>
</dbReference>
<keyword evidence="3" id="KW-1185">Reference proteome</keyword>
<dbReference type="SUPFAM" id="SSF51338">
    <property type="entry name" value="Composite domain of metallo-dependent hydrolases"/>
    <property type="match status" value="1"/>
</dbReference>
<dbReference type="InParanoid" id="A0A136JJD2"/>
<dbReference type="GO" id="GO:0016810">
    <property type="term" value="F:hydrolase activity, acting on carbon-nitrogen (but not peptide) bonds"/>
    <property type="evidence" value="ECO:0007669"/>
    <property type="project" value="InterPro"/>
</dbReference>
<evidence type="ECO:0000313" key="3">
    <source>
        <dbReference type="Proteomes" id="UP000070501"/>
    </source>
</evidence>
<evidence type="ECO:0000259" key="1">
    <source>
        <dbReference type="Pfam" id="PF07969"/>
    </source>
</evidence>
<name>A0A136JJD2_9PEZI</name>
<reference evidence="3" key="1">
    <citation type="submission" date="2016-02" db="EMBL/GenBank/DDBJ databases">
        <title>Draft genome sequence of Microdochium bolleyi, a fungal endophyte of beachgrass.</title>
        <authorList>
            <consortium name="DOE Joint Genome Institute"/>
            <person name="David A.S."/>
            <person name="May G."/>
            <person name="Haridas S."/>
            <person name="Lim J."/>
            <person name="Wang M."/>
            <person name="Labutti K."/>
            <person name="Lipzen A."/>
            <person name="Barry K."/>
            <person name="Grigoriev I.V."/>
        </authorList>
    </citation>
    <scope>NUCLEOTIDE SEQUENCE [LARGE SCALE GENOMIC DNA]</scope>
    <source>
        <strain evidence="3">J235TASD1</strain>
    </source>
</reference>
<feature type="domain" description="Amidohydrolase 3" evidence="1">
    <location>
        <begin position="61"/>
        <end position="546"/>
    </location>
</feature>
<evidence type="ECO:0000313" key="2">
    <source>
        <dbReference type="EMBL" id="KXJ97255.1"/>
    </source>
</evidence>
<organism evidence="2 3">
    <name type="scientific">Microdochium bolleyi</name>
    <dbReference type="NCBI Taxonomy" id="196109"/>
    <lineage>
        <taxon>Eukaryota</taxon>
        <taxon>Fungi</taxon>
        <taxon>Dikarya</taxon>
        <taxon>Ascomycota</taxon>
        <taxon>Pezizomycotina</taxon>
        <taxon>Sordariomycetes</taxon>
        <taxon>Xylariomycetidae</taxon>
        <taxon>Xylariales</taxon>
        <taxon>Microdochiaceae</taxon>
        <taxon>Microdochium</taxon>
    </lineage>
</organism>
<dbReference type="Gene3D" id="3.10.310.70">
    <property type="match status" value="1"/>
</dbReference>
<dbReference type="PANTHER" id="PTHR22642">
    <property type="entry name" value="IMIDAZOLONEPROPIONASE"/>
    <property type="match status" value="1"/>
</dbReference>
<sequence>MPLAVFTNGRFFVADQGGANHSFASCAVADTDSGLLTHVGHEDDAQVAEALAAAPAAQRHDMGGHVVLPGFIDGHMHLLMMGQSLQKCGLEACKNLDDIRATIARFAKDNPDASRIMCKGWMHFMTDGKALASMLDDIDPRPIFIDSKDLHSAWCNTAALDELGVHDMPDPEGGKIHRDPATGRASGYLTESAAVVIMWPHVAKVARMEEKLDAIRAAIDAYNASGYTGLVEMAMDENGWEALQVLREQTLRDTGKPLAMRFAVHWLVTPRKTEADNLAQVDRAIELNRLFNARDSPDCRIVGIKIICDGIIDGCTAALLEPYADPAATECGPIWSPAELAPVVRKADAAGLQCALHAIGDAAIRNAIDALEQHTQPGRRHRIEHLELASAADAARLGKLGITASIQPVHADPAILRAWPSLLGHERCGRAFAYKEFADGGAVLALGSDAPTAPHAPLRNLYTATTRRSAREPESEATVNPHFALDLAAAVSAATQGSAYSCFAEPWAGSIAVGKSADFAVVDMQWDKDKLLDTRVVQTWFKGAKVFNVGAV</sequence>
<dbReference type="InterPro" id="IPR013108">
    <property type="entry name" value="Amidohydro_3"/>
</dbReference>
<proteinExistence type="predicted"/>
<dbReference type="Pfam" id="PF07969">
    <property type="entry name" value="Amidohydro_3"/>
    <property type="match status" value="1"/>
</dbReference>